<accession>A0A0F3GU30</accession>
<name>A0A0F3GU30_9BACT</name>
<proteinExistence type="predicted"/>
<dbReference type="AlphaFoldDB" id="A0A0F3GU30"/>
<keyword evidence="2" id="KW-1185">Reference proteome</keyword>
<protein>
    <submittedName>
        <fullName evidence="1">Uncharacterized protein</fullName>
    </submittedName>
</protein>
<reference evidence="1 2" key="1">
    <citation type="submission" date="2015-02" db="EMBL/GenBank/DDBJ databases">
        <title>Single-cell genomics of uncultivated deep-branching MTB reveals a conserved set of magnetosome genes.</title>
        <authorList>
            <person name="Kolinko S."/>
            <person name="Richter M."/>
            <person name="Glockner F.O."/>
            <person name="Brachmann A."/>
            <person name="Schuler D."/>
        </authorList>
    </citation>
    <scope>NUCLEOTIDE SEQUENCE [LARGE SCALE GENOMIC DNA]</scope>
    <source>
        <strain evidence="1">TM-1</strain>
    </source>
</reference>
<evidence type="ECO:0000313" key="1">
    <source>
        <dbReference type="EMBL" id="KJU85469.1"/>
    </source>
</evidence>
<dbReference type="Proteomes" id="UP000033423">
    <property type="component" value="Unassembled WGS sequence"/>
</dbReference>
<sequence length="326" mass="36619">MAFWVSPNDLQHMPRLLYRAETRGWLSPKMLRSTSMALLKQLMALSSLPMPLNDTPMALYRSETPECILPYDERSSSSALRVYSMAFFFCPTVSHALLSRSQSLAVCIPLPTAWTARTPISSRMLSSSSRSEMAVAAEDVSIRSMPLSCAYWTNLSMSNRRFSVKSLISRPCNRGLSCCSGVEYSLISWMIPIRPSYTSIFSTPSNTVSSLPCVQSCIHPAINPFRSNPASIVYCTRFAPEKNRFLRILFKKQGNFYFTVKRHGFLLSPSLFRPGTWFKPGAGCGMTVTAVPCSSQGHVSKFVIAWFEQESRMRKNIVTMNKEDTS</sequence>
<gene>
    <name evidence="1" type="ORF">MBAV_002338</name>
</gene>
<comment type="caution">
    <text evidence="1">The sequence shown here is derived from an EMBL/GenBank/DDBJ whole genome shotgun (WGS) entry which is preliminary data.</text>
</comment>
<organism evidence="1 2">
    <name type="scientific">Candidatus Magnetobacterium bavaricum</name>
    <dbReference type="NCBI Taxonomy" id="29290"/>
    <lineage>
        <taxon>Bacteria</taxon>
        <taxon>Pseudomonadati</taxon>
        <taxon>Nitrospirota</taxon>
        <taxon>Thermodesulfovibrionia</taxon>
        <taxon>Thermodesulfovibrionales</taxon>
        <taxon>Candidatus Magnetobacteriaceae</taxon>
        <taxon>Candidatus Magnetobacterium</taxon>
    </lineage>
</organism>
<evidence type="ECO:0000313" key="2">
    <source>
        <dbReference type="Proteomes" id="UP000033423"/>
    </source>
</evidence>
<dbReference type="EMBL" id="LACI01001010">
    <property type="protein sequence ID" value="KJU85469.1"/>
    <property type="molecule type" value="Genomic_DNA"/>
</dbReference>